<evidence type="ECO:0000313" key="5">
    <source>
        <dbReference type="Proteomes" id="UP000184389"/>
    </source>
</evidence>
<accession>A0A1M5YF07</accession>
<dbReference type="STRING" id="1123281.SAMN02745180_02146"/>
<dbReference type="Gene3D" id="3.40.50.1400">
    <property type="match status" value="2"/>
</dbReference>
<dbReference type="CDD" id="cd03412">
    <property type="entry name" value="CbiK_N"/>
    <property type="match status" value="1"/>
</dbReference>
<dbReference type="AlphaFoldDB" id="A0A1M5YF07"/>
<dbReference type="Pfam" id="PF06180">
    <property type="entry name" value="CbiK"/>
    <property type="match status" value="1"/>
</dbReference>
<gene>
    <name evidence="4" type="ORF">SAMN02745180_02146</name>
</gene>
<reference evidence="4 5" key="1">
    <citation type="submission" date="2016-11" db="EMBL/GenBank/DDBJ databases">
        <authorList>
            <person name="Jaros S."/>
            <person name="Januszkiewicz K."/>
            <person name="Wedrychowicz H."/>
        </authorList>
    </citation>
    <scope>NUCLEOTIDE SEQUENCE [LARGE SCALE GENOMIC DNA]</scope>
    <source>
        <strain evidence="4 5">DSM 13106</strain>
    </source>
</reference>
<dbReference type="SUPFAM" id="SSF53800">
    <property type="entry name" value="Chelatase"/>
    <property type="match status" value="1"/>
</dbReference>
<keyword evidence="5" id="KW-1185">Reference proteome</keyword>
<keyword evidence="3" id="KW-0479">Metal-binding</keyword>
<dbReference type="InterPro" id="IPR010388">
    <property type="entry name" value="Anaerobic_Co-chelatase"/>
</dbReference>
<dbReference type="EMBL" id="FQXR01000011">
    <property type="protein sequence ID" value="SHI10494.1"/>
    <property type="molecule type" value="Genomic_DNA"/>
</dbReference>
<keyword evidence="3" id="KW-0170">Cobalt</keyword>
<dbReference type="GO" id="GO:0046872">
    <property type="term" value="F:metal ion binding"/>
    <property type="evidence" value="ECO:0007669"/>
    <property type="project" value="UniProtKB-KW"/>
</dbReference>
<evidence type="ECO:0000256" key="3">
    <source>
        <dbReference type="PIRSR" id="PIRSR033579-3"/>
    </source>
</evidence>
<feature type="binding site" evidence="2">
    <location>
        <position position="10"/>
    </location>
    <ligand>
        <name>Co(2+)</name>
        <dbReference type="ChEBI" id="CHEBI:48828"/>
    </ligand>
</feature>
<dbReference type="RefSeq" id="WP_072744793.1">
    <property type="nucleotide sequence ID" value="NZ_FQXR01000011.1"/>
</dbReference>
<feature type="binding site" evidence="2">
    <location>
        <begin position="85"/>
        <end position="92"/>
    </location>
    <ligand>
        <name>substrate</name>
    </ligand>
</feature>
<dbReference type="GO" id="GO:0019251">
    <property type="term" value="P:anaerobic cobalamin biosynthetic process"/>
    <property type="evidence" value="ECO:0007669"/>
    <property type="project" value="InterPro"/>
</dbReference>
<feature type="binding site" evidence="3">
    <location>
        <position position="145"/>
    </location>
    <ligand>
        <name>Co(2+)</name>
        <dbReference type="ChEBI" id="CHEBI:48828"/>
    </ligand>
</feature>
<evidence type="ECO:0000313" key="4">
    <source>
        <dbReference type="EMBL" id="SHI10494.1"/>
    </source>
</evidence>
<dbReference type="Proteomes" id="UP000184389">
    <property type="component" value="Unassembled WGS sequence"/>
</dbReference>
<feature type="binding site" evidence="3">
    <location>
        <position position="176"/>
    </location>
    <ligand>
        <name>Co(2+)</name>
        <dbReference type="ChEBI" id="CHEBI:48828"/>
    </ligand>
</feature>
<evidence type="ECO:0000256" key="1">
    <source>
        <dbReference type="PIRSR" id="PIRSR033579-1"/>
    </source>
</evidence>
<sequence length="257" mass="29569">MKKAILVVSFGTTYEETRKICIESVENKIRDRFSDFEVRRAFTSQMVINKLKNRDGIVVDNVSEALNRLKREAFEQIYIQSLHIIPGHEFEKLIGQVHDFEEENKNIHISIGRPLLFDEGDYEKVVNALDILNLRENEAMVYMGHGTDHANDKCYDLLQQSFREKGFQRIYIGTVEGKKTIEDIIPILKEEKIDKVILKPFMLVAGDHANNDMAGDGKDSWKSILLKEGFQVATYIKGLGEIESIQELFVSNLKNMI</sequence>
<organism evidence="4 5">
    <name type="scientific">Sporanaerobacter acetigenes DSM 13106</name>
    <dbReference type="NCBI Taxonomy" id="1123281"/>
    <lineage>
        <taxon>Bacteria</taxon>
        <taxon>Bacillati</taxon>
        <taxon>Bacillota</taxon>
        <taxon>Tissierellia</taxon>
        <taxon>Tissierellales</taxon>
        <taxon>Sporanaerobacteraceae</taxon>
        <taxon>Sporanaerobacter</taxon>
    </lineage>
</organism>
<proteinExistence type="predicted"/>
<evidence type="ECO:0000256" key="2">
    <source>
        <dbReference type="PIRSR" id="PIRSR033579-2"/>
    </source>
</evidence>
<name>A0A1M5YF07_9FIRM</name>
<feature type="binding site" evidence="2">
    <location>
        <begin position="203"/>
        <end position="204"/>
    </location>
    <ligand>
        <name>substrate</name>
    </ligand>
</feature>
<dbReference type="GO" id="GO:0016852">
    <property type="term" value="F:sirohydrochlorin cobaltochelatase activity"/>
    <property type="evidence" value="ECO:0007669"/>
    <property type="project" value="InterPro"/>
</dbReference>
<protein>
    <submittedName>
        <fullName evidence="4">Sirohydrochlorin cobaltochelatase</fullName>
    </submittedName>
</protein>
<dbReference type="OrthoDB" id="9770331at2"/>
<dbReference type="CDD" id="cd03413">
    <property type="entry name" value="CbiK_C"/>
    <property type="match status" value="1"/>
</dbReference>
<feature type="active site" description="Proton acceptor" evidence="1">
    <location>
        <position position="145"/>
    </location>
</feature>
<dbReference type="PIRSF" id="PIRSF033579">
    <property type="entry name" value="Anaer_Co_chel"/>
    <property type="match status" value="1"/>
</dbReference>
<feature type="binding site" evidence="2">
    <location>
        <position position="208"/>
    </location>
    <ligand>
        <name>Co(2+)</name>
        <dbReference type="ChEBI" id="CHEBI:48828"/>
    </ligand>
</feature>